<dbReference type="Pfam" id="PF03466">
    <property type="entry name" value="LysR_substrate"/>
    <property type="match status" value="1"/>
</dbReference>
<name>A0A2U1C199_9FIRM</name>
<dbReference type="InterPro" id="IPR005119">
    <property type="entry name" value="LysR_subst-bd"/>
</dbReference>
<evidence type="ECO:0000256" key="2">
    <source>
        <dbReference type="ARBA" id="ARBA00023015"/>
    </source>
</evidence>
<reference evidence="6 7" key="1">
    <citation type="submission" date="2018-04" db="EMBL/GenBank/DDBJ databases">
        <title>Genomic Encyclopedia of Type Strains, Phase IV (KMG-IV): sequencing the most valuable type-strain genomes for metagenomic binning, comparative biology and taxonomic classification.</title>
        <authorList>
            <person name="Goeker M."/>
        </authorList>
    </citation>
    <scope>NUCLEOTIDE SEQUENCE [LARGE SCALE GENOMIC DNA]</scope>
    <source>
        <strain evidence="6 7">DSM 26588</strain>
    </source>
</reference>
<dbReference type="SUPFAM" id="SSF46785">
    <property type="entry name" value="Winged helix' DNA-binding domain"/>
    <property type="match status" value="1"/>
</dbReference>
<evidence type="ECO:0000259" key="5">
    <source>
        <dbReference type="PROSITE" id="PS50931"/>
    </source>
</evidence>
<dbReference type="OrthoDB" id="9803714at2"/>
<dbReference type="EMBL" id="QEKK01000005">
    <property type="protein sequence ID" value="PVY54614.1"/>
    <property type="molecule type" value="Genomic_DNA"/>
</dbReference>
<evidence type="ECO:0000256" key="3">
    <source>
        <dbReference type="ARBA" id="ARBA00023125"/>
    </source>
</evidence>
<evidence type="ECO:0000256" key="1">
    <source>
        <dbReference type="ARBA" id="ARBA00009437"/>
    </source>
</evidence>
<accession>A0A2U1C199</accession>
<dbReference type="PROSITE" id="PS50931">
    <property type="entry name" value="HTH_LYSR"/>
    <property type="match status" value="1"/>
</dbReference>
<organism evidence="6 7">
    <name type="scientific">Intestinimonas butyriciproducens</name>
    <dbReference type="NCBI Taxonomy" id="1297617"/>
    <lineage>
        <taxon>Bacteria</taxon>
        <taxon>Bacillati</taxon>
        <taxon>Bacillota</taxon>
        <taxon>Clostridia</taxon>
        <taxon>Eubacteriales</taxon>
        <taxon>Intestinimonas</taxon>
    </lineage>
</organism>
<dbReference type="GO" id="GO:0003677">
    <property type="term" value="F:DNA binding"/>
    <property type="evidence" value="ECO:0007669"/>
    <property type="project" value="UniProtKB-KW"/>
</dbReference>
<dbReference type="GO" id="GO:0005829">
    <property type="term" value="C:cytosol"/>
    <property type="evidence" value="ECO:0007669"/>
    <property type="project" value="TreeGrafter"/>
</dbReference>
<comment type="caution">
    <text evidence="6">The sequence shown here is derived from an EMBL/GenBank/DDBJ whole genome shotgun (WGS) entry which is preliminary data.</text>
</comment>
<dbReference type="Gene3D" id="1.10.10.10">
    <property type="entry name" value="Winged helix-like DNA-binding domain superfamily/Winged helix DNA-binding domain"/>
    <property type="match status" value="1"/>
</dbReference>
<dbReference type="PANTHER" id="PTHR30419">
    <property type="entry name" value="HTH-TYPE TRANSCRIPTIONAL REGULATOR YBHD"/>
    <property type="match status" value="1"/>
</dbReference>
<dbReference type="Pfam" id="PF00126">
    <property type="entry name" value="HTH_1"/>
    <property type="match status" value="1"/>
</dbReference>
<keyword evidence="3 6" id="KW-0238">DNA-binding</keyword>
<feature type="domain" description="HTH lysR-type" evidence="5">
    <location>
        <begin position="1"/>
        <end position="58"/>
    </location>
</feature>
<evidence type="ECO:0000313" key="6">
    <source>
        <dbReference type="EMBL" id="PVY54614.1"/>
    </source>
</evidence>
<gene>
    <name evidence="6" type="ORF">C7373_10528</name>
</gene>
<dbReference type="AlphaFoldDB" id="A0A2U1C199"/>
<evidence type="ECO:0000313" key="7">
    <source>
        <dbReference type="Proteomes" id="UP000245778"/>
    </source>
</evidence>
<dbReference type="FunFam" id="1.10.10.10:FF:000001">
    <property type="entry name" value="LysR family transcriptional regulator"/>
    <property type="match status" value="1"/>
</dbReference>
<sequence>MKQIQLEYFIEVVEQNNFTKAAEKLFISQSALSKSIQSLEKELDTSLFTRDPRELKLTEEGRLVYHYAKDVLNYWHDRTAELFSSLNYKKGTLRFGLPPSAGSVYFSRVLYLYSKEYDHVDLQIFEEKSKKIEEMVLNDKLDLGVVVEPFHNPKLELKTVFRSEAVLAVSKDHRFADRKEIDFAALKEEPMLAVSKDYMYYDQVILYCQKAGFTPNIVFHSSQWDILLEMAAENQGVTIIGKPLVEKMYSERLNCIHLKNPEFPWGLGVIYKKGRPLTVPMKCFLALCGEDL</sequence>
<evidence type="ECO:0000256" key="4">
    <source>
        <dbReference type="ARBA" id="ARBA00023163"/>
    </source>
</evidence>
<keyword evidence="4" id="KW-0804">Transcription</keyword>
<protein>
    <submittedName>
        <fullName evidence="6">DNA-binding transcriptional LysR family regulator</fullName>
    </submittedName>
</protein>
<keyword evidence="2" id="KW-0805">Transcription regulation</keyword>
<dbReference type="GO" id="GO:0003700">
    <property type="term" value="F:DNA-binding transcription factor activity"/>
    <property type="evidence" value="ECO:0007669"/>
    <property type="project" value="InterPro"/>
</dbReference>
<dbReference type="InterPro" id="IPR050950">
    <property type="entry name" value="HTH-type_LysR_regulators"/>
</dbReference>
<dbReference type="InterPro" id="IPR036388">
    <property type="entry name" value="WH-like_DNA-bd_sf"/>
</dbReference>
<dbReference type="InterPro" id="IPR000847">
    <property type="entry name" value="LysR_HTH_N"/>
</dbReference>
<proteinExistence type="inferred from homology"/>
<dbReference type="PRINTS" id="PR00039">
    <property type="entry name" value="HTHLYSR"/>
</dbReference>
<dbReference type="InterPro" id="IPR036390">
    <property type="entry name" value="WH_DNA-bd_sf"/>
</dbReference>
<dbReference type="Gene3D" id="3.40.190.290">
    <property type="match status" value="1"/>
</dbReference>
<dbReference type="Proteomes" id="UP000245778">
    <property type="component" value="Unassembled WGS sequence"/>
</dbReference>
<dbReference type="SUPFAM" id="SSF53850">
    <property type="entry name" value="Periplasmic binding protein-like II"/>
    <property type="match status" value="1"/>
</dbReference>
<comment type="similarity">
    <text evidence="1">Belongs to the LysR transcriptional regulatory family.</text>
</comment>
<dbReference type="PANTHER" id="PTHR30419:SF8">
    <property type="entry name" value="NITROGEN ASSIMILATION TRANSCRIPTIONAL ACTIVATOR-RELATED"/>
    <property type="match status" value="1"/>
</dbReference>